<dbReference type="eggNOG" id="COG0664">
    <property type="taxonomic scope" value="Bacteria"/>
</dbReference>
<keyword evidence="3" id="KW-0804">Transcription</keyword>
<dbReference type="KEGG" id="ssan:NX02_09090"/>
<dbReference type="SUPFAM" id="SSF51206">
    <property type="entry name" value="cAMP-binding domain-like"/>
    <property type="match status" value="1"/>
</dbReference>
<dbReference type="SMART" id="SM00100">
    <property type="entry name" value="cNMP"/>
    <property type="match status" value="1"/>
</dbReference>
<evidence type="ECO:0000313" key="6">
    <source>
        <dbReference type="Proteomes" id="UP000018851"/>
    </source>
</evidence>
<dbReference type="PROSITE" id="PS00042">
    <property type="entry name" value="HTH_CRP_1"/>
    <property type="match status" value="1"/>
</dbReference>
<dbReference type="InterPro" id="IPR036388">
    <property type="entry name" value="WH-like_DNA-bd_sf"/>
</dbReference>
<dbReference type="CDD" id="cd00038">
    <property type="entry name" value="CAP_ED"/>
    <property type="match status" value="1"/>
</dbReference>
<dbReference type="InterPro" id="IPR036390">
    <property type="entry name" value="WH_DNA-bd_sf"/>
</dbReference>
<gene>
    <name evidence="5" type="ORF">NX02_09090</name>
</gene>
<dbReference type="Gene3D" id="1.10.10.10">
    <property type="entry name" value="Winged helix-like DNA-binding domain superfamily/Winged helix DNA-binding domain"/>
    <property type="match status" value="1"/>
</dbReference>
<dbReference type="Pfam" id="PF00027">
    <property type="entry name" value="cNMP_binding"/>
    <property type="match status" value="1"/>
</dbReference>
<dbReference type="InterPro" id="IPR050397">
    <property type="entry name" value="Env_Response_Regulators"/>
</dbReference>
<dbReference type="PATRIC" id="fig|1123269.5.peg.1783"/>
<proteinExistence type="predicted"/>
<dbReference type="Proteomes" id="UP000018851">
    <property type="component" value="Chromosome"/>
</dbReference>
<organism evidence="5 6">
    <name type="scientific">Sphingomonas sanxanigenens DSM 19645 = NX02</name>
    <dbReference type="NCBI Taxonomy" id="1123269"/>
    <lineage>
        <taxon>Bacteria</taxon>
        <taxon>Pseudomonadati</taxon>
        <taxon>Pseudomonadota</taxon>
        <taxon>Alphaproteobacteria</taxon>
        <taxon>Sphingomonadales</taxon>
        <taxon>Sphingomonadaceae</taxon>
        <taxon>Sphingomonas</taxon>
    </lineage>
</organism>
<dbReference type="EMBL" id="CP006644">
    <property type="protein sequence ID" value="AHE53539.1"/>
    <property type="molecule type" value="Genomic_DNA"/>
</dbReference>
<dbReference type="GO" id="GO:0005829">
    <property type="term" value="C:cytosol"/>
    <property type="evidence" value="ECO:0007669"/>
    <property type="project" value="TreeGrafter"/>
</dbReference>
<dbReference type="PANTHER" id="PTHR24567">
    <property type="entry name" value="CRP FAMILY TRANSCRIPTIONAL REGULATORY PROTEIN"/>
    <property type="match status" value="1"/>
</dbReference>
<name>W0A6I0_9SPHN</name>
<evidence type="ECO:0000259" key="4">
    <source>
        <dbReference type="PROSITE" id="PS51063"/>
    </source>
</evidence>
<evidence type="ECO:0000313" key="5">
    <source>
        <dbReference type="EMBL" id="AHE53539.1"/>
    </source>
</evidence>
<accession>W0A6I0</accession>
<dbReference type="InterPro" id="IPR018335">
    <property type="entry name" value="Tscrpt_reg_HTH_Crp-type_CS"/>
</dbReference>
<dbReference type="Gene3D" id="2.60.120.10">
    <property type="entry name" value="Jelly Rolls"/>
    <property type="match status" value="1"/>
</dbReference>
<protein>
    <recommendedName>
        <fullName evidence="4">HTH crp-type domain-containing protein</fullName>
    </recommendedName>
</protein>
<dbReference type="InterPro" id="IPR018490">
    <property type="entry name" value="cNMP-bd_dom_sf"/>
</dbReference>
<dbReference type="HOGENOM" id="CLU_075053_0_1_5"/>
<dbReference type="SMART" id="SM00419">
    <property type="entry name" value="HTH_CRP"/>
    <property type="match status" value="1"/>
</dbReference>
<dbReference type="STRING" id="1123269.NX02_09090"/>
<dbReference type="Pfam" id="PF13545">
    <property type="entry name" value="HTH_Crp_2"/>
    <property type="match status" value="1"/>
</dbReference>
<dbReference type="PROSITE" id="PS51063">
    <property type="entry name" value="HTH_CRP_2"/>
    <property type="match status" value="1"/>
</dbReference>
<dbReference type="PANTHER" id="PTHR24567:SF75">
    <property type="entry name" value="FUMARATE AND NITRATE REDUCTION REGULATORY PROTEIN"/>
    <property type="match status" value="1"/>
</dbReference>
<dbReference type="InterPro" id="IPR012318">
    <property type="entry name" value="HTH_CRP"/>
</dbReference>
<reference evidence="5 6" key="1">
    <citation type="submission" date="2013-07" db="EMBL/GenBank/DDBJ databases">
        <title>Completed genome of Sphingomonas sanxanigenens NX02.</title>
        <authorList>
            <person name="Ma T."/>
            <person name="Huang H."/>
            <person name="Wu M."/>
            <person name="Li X."/>
            <person name="Li G."/>
        </authorList>
    </citation>
    <scope>NUCLEOTIDE SEQUENCE [LARGE SCALE GENOMIC DNA]</scope>
    <source>
        <strain evidence="5 6">NX02</strain>
    </source>
</reference>
<dbReference type="InterPro" id="IPR000595">
    <property type="entry name" value="cNMP-bd_dom"/>
</dbReference>
<dbReference type="SUPFAM" id="SSF46785">
    <property type="entry name" value="Winged helix' DNA-binding domain"/>
    <property type="match status" value="1"/>
</dbReference>
<keyword evidence="1" id="KW-0805">Transcription regulation</keyword>
<keyword evidence="6" id="KW-1185">Reference proteome</keyword>
<evidence type="ECO:0000256" key="3">
    <source>
        <dbReference type="ARBA" id="ARBA00023163"/>
    </source>
</evidence>
<dbReference type="InterPro" id="IPR014710">
    <property type="entry name" value="RmlC-like_jellyroll"/>
</dbReference>
<dbReference type="AlphaFoldDB" id="W0A6I0"/>
<keyword evidence="2" id="KW-0238">DNA-binding</keyword>
<dbReference type="CDD" id="cd00092">
    <property type="entry name" value="HTH_CRP"/>
    <property type="match status" value="1"/>
</dbReference>
<dbReference type="GO" id="GO:0003677">
    <property type="term" value="F:DNA binding"/>
    <property type="evidence" value="ECO:0007669"/>
    <property type="project" value="UniProtKB-KW"/>
</dbReference>
<evidence type="ECO:0000256" key="2">
    <source>
        <dbReference type="ARBA" id="ARBA00023125"/>
    </source>
</evidence>
<feature type="domain" description="HTH crp-type" evidence="4">
    <location>
        <begin position="171"/>
        <end position="248"/>
    </location>
</feature>
<sequence>MDARVGTKMLDSCTILARPDDEERFPTSVCTDCAVRRDSLCGTLTDAELSRLHRLGRRRRLRRGEAFAWAGEESRGCANVLSGILKVSALTADGREQIVGLLYPSDFVGQPFVGSFEFTVTALGDAEICTFRKSDFEGFLSTRNGMTQALLCRTFDTLSDARRRMLLLGRQSASERIADFLLQTFERIGGCSASSNGPVTFDLPLSRGAIADVLGLTIETVSRQMTKLKVAGVIALPGGRAVTILKRDALRRMTDAA</sequence>
<dbReference type="PRINTS" id="PR00034">
    <property type="entry name" value="HTHCRP"/>
</dbReference>
<dbReference type="GO" id="GO:0003700">
    <property type="term" value="F:DNA-binding transcription factor activity"/>
    <property type="evidence" value="ECO:0007669"/>
    <property type="project" value="InterPro"/>
</dbReference>
<evidence type="ECO:0000256" key="1">
    <source>
        <dbReference type="ARBA" id="ARBA00023015"/>
    </source>
</evidence>